<dbReference type="Gene3D" id="1.10.260.40">
    <property type="entry name" value="lambda repressor-like DNA-binding domains"/>
    <property type="match status" value="1"/>
</dbReference>
<sequence length="140" mass="16439">MSHQKTFYNPEIAAKVTYTEKWKMETVTVKEISDLHVLHHYWQDAAGELWGDFDDPMENVRSDFQAYRQRKNYLAPQDIVTLRKKLNLTVRQFASKLGLSSSTLSQIENDQRVQTRYQDNLFRWASGEKFTTNTLTSEDA</sequence>
<keyword evidence="3" id="KW-1185">Reference proteome</keyword>
<dbReference type="GO" id="GO:0003677">
    <property type="term" value="F:DNA binding"/>
    <property type="evidence" value="ECO:0007669"/>
    <property type="project" value="InterPro"/>
</dbReference>
<dbReference type="KEGG" id="lko:ABN16_04735"/>
<dbReference type="AlphaFoldDB" id="A0AAC8UVW9"/>
<feature type="domain" description="HTH cro/C1-type" evidence="1">
    <location>
        <begin position="79"/>
        <end position="112"/>
    </location>
</feature>
<evidence type="ECO:0000313" key="3">
    <source>
        <dbReference type="Proteomes" id="UP000036000"/>
    </source>
</evidence>
<name>A0AAC8UVW9_9LACO</name>
<dbReference type="SUPFAM" id="SSF47413">
    <property type="entry name" value="lambda repressor-like DNA-binding domains"/>
    <property type="match status" value="1"/>
</dbReference>
<proteinExistence type="predicted"/>
<dbReference type="EMBL" id="CP012033">
    <property type="protein sequence ID" value="AKP64369.1"/>
    <property type="molecule type" value="Genomic_DNA"/>
</dbReference>
<reference evidence="2 3" key="1">
    <citation type="submission" date="2015-07" db="EMBL/GenBank/DDBJ databases">
        <title>Lactobacillus korensis/26-25/ whole genome sequencing.</title>
        <authorList>
            <person name="Kim M.K."/>
            <person name="Im W.-T."/>
            <person name="Srinivasan S."/>
            <person name="Lee J.-J."/>
        </authorList>
    </citation>
    <scope>NUCLEOTIDE SEQUENCE [LARGE SCALE GENOMIC DNA]</scope>
    <source>
        <strain evidence="2 3">26-25</strain>
    </source>
</reference>
<protein>
    <recommendedName>
        <fullName evidence="1">HTH cro/C1-type domain-containing protein</fullName>
    </recommendedName>
</protein>
<dbReference type="PROSITE" id="PS50943">
    <property type="entry name" value="HTH_CROC1"/>
    <property type="match status" value="1"/>
</dbReference>
<dbReference type="Proteomes" id="UP000036000">
    <property type="component" value="Chromosome"/>
</dbReference>
<accession>A0AAC8UVW9</accession>
<dbReference type="CDD" id="cd00093">
    <property type="entry name" value="HTH_XRE"/>
    <property type="match status" value="1"/>
</dbReference>
<dbReference type="InterPro" id="IPR001387">
    <property type="entry name" value="Cro/C1-type_HTH"/>
</dbReference>
<gene>
    <name evidence="2" type="ORF">ABN16_04735</name>
</gene>
<dbReference type="InterPro" id="IPR010982">
    <property type="entry name" value="Lambda_DNA-bd_dom_sf"/>
</dbReference>
<evidence type="ECO:0000313" key="2">
    <source>
        <dbReference type="EMBL" id="AKP64369.1"/>
    </source>
</evidence>
<organism evidence="2 3">
    <name type="scientific">Levilactobacillus koreensis</name>
    <dbReference type="NCBI Taxonomy" id="637971"/>
    <lineage>
        <taxon>Bacteria</taxon>
        <taxon>Bacillati</taxon>
        <taxon>Bacillota</taxon>
        <taxon>Bacilli</taxon>
        <taxon>Lactobacillales</taxon>
        <taxon>Lactobacillaceae</taxon>
        <taxon>Levilactobacillus</taxon>
    </lineage>
</organism>
<dbReference type="RefSeq" id="WP_053083542.1">
    <property type="nucleotide sequence ID" value="NZ_CP012033.1"/>
</dbReference>
<dbReference type="Pfam" id="PF01381">
    <property type="entry name" value="HTH_3"/>
    <property type="match status" value="1"/>
</dbReference>
<evidence type="ECO:0000259" key="1">
    <source>
        <dbReference type="PROSITE" id="PS50943"/>
    </source>
</evidence>